<proteinExistence type="predicted"/>
<accession>A0A518DA57</accession>
<dbReference type="KEGG" id="pnd:Pla175_17400"/>
<evidence type="ECO:0000259" key="1">
    <source>
        <dbReference type="Pfam" id="PF12697"/>
    </source>
</evidence>
<dbReference type="InterPro" id="IPR000073">
    <property type="entry name" value="AB_hydrolase_1"/>
</dbReference>
<name>A0A518DA57_9BACT</name>
<protein>
    <submittedName>
        <fullName evidence="2">Alpha/beta hydrolase family protein</fullName>
    </submittedName>
</protein>
<gene>
    <name evidence="2" type="ORF">Pla175_17400</name>
</gene>
<organism evidence="2 3">
    <name type="scientific">Pirellulimonas nuda</name>
    <dbReference type="NCBI Taxonomy" id="2528009"/>
    <lineage>
        <taxon>Bacteria</taxon>
        <taxon>Pseudomonadati</taxon>
        <taxon>Planctomycetota</taxon>
        <taxon>Planctomycetia</taxon>
        <taxon>Pirellulales</taxon>
        <taxon>Lacipirellulaceae</taxon>
        <taxon>Pirellulimonas</taxon>
    </lineage>
</organism>
<dbReference type="EMBL" id="CP036291">
    <property type="protein sequence ID" value="QDU88365.1"/>
    <property type="molecule type" value="Genomic_DNA"/>
</dbReference>
<evidence type="ECO:0000313" key="3">
    <source>
        <dbReference type="Proteomes" id="UP000317429"/>
    </source>
</evidence>
<reference evidence="2 3" key="1">
    <citation type="submission" date="2019-02" db="EMBL/GenBank/DDBJ databases">
        <title>Deep-cultivation of Planctomycetes and their phenomic and genomic characterization uncovers novel biology.</title>
        <authorList>
            <person name="Wiegand S."/>
            <person name="Jogler M."/>
            <person name="Boedeker C."/>
            <person name="Pinto D."/>
            <person name="Vollmers J."/>
            <person name="Rivas-Marin E."/>
            <person name="Kohn T."/>
            <person name="Peeters S.H."/>
            <person name="Heuer A."/>
            <person name="Rast P."/>
            <person name="Oberbeckmann S."/>
            <person name="Bunk B."/>
            <person name="Jeske O."/>
            <person name="Meyerdierks A."/>
            <person name="Storesund J.E."/>
            <person name="Kallscheuer N."/>
            <person name="Luecker S."/>
            <person name="Lage O.M."/>
            <person name="Pohl T."/>
            <person name="Merkel B.J."/>
            <person name="Hornburger P."/>
            <person name="Mueller R.-W."/>
            <person name="Bruemmer F."/>
            <person name="Labrenz M."/>
            <person name="Spormann A.M."/>
            <person name="Op den Camp H."/>
            <person name="Overmann J."/>
            <person name="Amann R."/>
            <person name="Jetten M.S.M."/>
            <person name="Mascher T."/>
            <person name="Medema M.H."/>
            <person name="Devos D.P."/>
            <person name="Kaster A.-K."/>
            <person name="Ovreas L."/>
            <person name="Rohde M."/>
            <person name="Galperin M.Y."/>
            <person name="Jogler C."/>
        </authorList>
    </citation>
    <scope>NUCLEOTIDE SEQUENCE [LARGE SCALE GENOMIC DNA]</scope>
    <source>
        <strain evidence="2 3">Pla175</strain>
    </source>
</reference>
<dbReference type="GO" id="GO:0016787">
    <property type="term" value="F:hydrolase activity"/>
    <property type="evidence" value="ECO:0007669"/>
    <property type="project" value="UniProtKB-KW"/>
</dbReference>
<keyword evidence="3" id="KW-1185">Reference proteome</keyword>
<evidence type="ECO:0000313" key="2">
    <source>
        <dbReference type="EMBL" id="QDU88365.1"/>
    </source>
</evidence>
<feature type="domain" description="AB hydrolase-1" evidence="1">
    <location>
        <begin position="353"/>
        <end position="624"/>
    </location>
</feature>
<sequence length="671" mass="75246">MLRRSGVILLLMIAVGCASRSQWVTLRATPRNPLAESIRSVHPRGPQASDRTQQLLRRYDLVGELDGDRSALVARLAGLATTDSLHEHQYAMSELAYLGAKRAEGRRRTLAVELYGTSLLHAYEYLFDPADGVACNPYDPQFRGACDLYNQSLEGLLRLVQEEGDLRPGDRRTIQTTNHTCSFDVELKSTGWHAEDLNNFLFVSDYEVNGLRNHYHTYGLGVPLIAVRQAHGDGDVAEQFYPNNLCFPLTAFLRIDRDTQPDQPGIQVAERDKPRAPRFVLELHDPLDRQTLAIGAKQAPLETDLSTPLAYFLNQPEFQEKDISTLGLLRPDELKAVQGLYMLEPYDPNKMPVVMVHGLWSSPATWMEMFNDLRSEPLVRQHYQFWFYLYPTGQPFWESAAQFRGDLADMRRRLDPDHRLPALDQTVLVGHSMGGLVSKLQTVDSGDQFWRTNTDQPFAELDADPDVREALAESYFFRPSPSVRRVVTIGTPHRGSDFANGFTRWVSAKLIDAPMQMLNGQRQLFARNGDYFRPNSSLAIRTSVDSLDPKSPWLPVLASADPGPWVDYHNIVGRVPENTFQGFLTREGDGIVAIESARLDGQSRLKSQVVVPADHLSVHRHPQSILEVRRILFEQVADLQSPTFGLHEAVASGQAADGAVSTASAETPLPQ</sequence>
<dbReference type="Gene3D" id="3.40.50.1820">
    <property type="entry name" value="alpha/beta hydrolase"/>
    <property type="match status" value="1"/>
</dbReference>
<dbReference type="SUPFAM" id="SSF53474">
    <property type="entry name" value="alpha/beta-Hydrolases"/>
    <property type="match status" value="1"/>
</dbReference>
<dbReference type="Pfam" id="PF12697">
    <property type="entry name" value="Abhydrolase_6"/>
    <property type="match status" value="1"/>
</dbReference>
<dbReference type="PROSITE" id="PS51257">
    <property type="entry name" value="PROKAR_LIPOPROTEIN"/>
    <property type="match status" value="1"/>
</dbReference>
<dbReference type="Proteomes" id="UP000317429">
    <property type="component" value="Chromosome"/>
</dbReference>
<keyword evidence="2" id="KW-0378">Hydrolase</keyword>
<dbReference type="AlphaFoldDB" id="A0A518DA57"/>
<dbReference type="InterPro" id="IPR029058">
    <property type="entry name" value="AB_hydrolase_fold"/>
</dbReference>